<dbReference type="VEuPathDB" id="PlasmoDB:PVP01_0007600"/>
<dbReference type="VEuPathDB" id="PlasmoDB:PVPAM_010005900"/>
<dbReference type="EMBL" id="FLYI01000188">
    <property type="protein sequence ID" value="SCA60454.1"/>
    <property type="molecule type" value="Genomic_DNA"/>
</dbReference>
<dbReference type="Proteomes" id="UP000305196">
    <property type="component" value="Unassembled WGS sequence"/>
</dbReference>
<sequence length="407" mass="47492">MKNLSCTDVPVDEKYSFYEHIDQYLPYTNICISNNECDQYNDICILDELSFYDNSHKLSFICKRFHYLIDNFITTSKNPTDSKENDHLQYLNYWLNRELNLIQTHLDSKTLFQHIRIKNMNNGKLSKLIGKIKIIPKEEINNMYSLFYLYDYYINIIKATTEDDANEGLFHRYTKQCVEKYQPLEETCLIERTPFCKALCDFKKKYEDIYLSDNVTKDWTDRTLPSLSKNANTQVNDFKLPRDLDPPSPADADIPERVNRAQVTSSESPERDSEAHVKPGAMLETTTDSESIVEAGSFRQTVNSYLTDKSQRDLSETTEQTEIKSEDGFDKHTNKIIGTSISTVGVSSLFFLFYKFTSLGSRFRSQNKGKKYIKDNFDQQSNNFLDTSEYQYTPEENMSYNISYNSV</sequence>
<evidence type="ECO:0000313" key="3">
    <source>
        <dbReference type="Proteomes" id="UP000305196"/>
    </source>
</evidence>
<gene>
    <name evidence="2" type="ORF">PVC01_000065800</name>
</gene>
<dbReference type="InterPro" id="IPR008780">
    <property type="entry name" value="Plasmodium_Vir"/>
</dbReference>
<protein>
    <submittedName>
        <fullName evidence="2">VIR protein</fullName>
    </submittedName>
</protein>
<name>A0A1G4ED89_PLAVI</name>
<dbReference type="VEuPathDB" id="PlasmoDB:PVW1_050005300"/>
<feature type="region of interest" description="Disordered" evidence="1">
    <location>
        <begin position="235"/>
        <end position="290"/>
    </location>
</feature>
<dbReference type="Pfam" id="PF05795">
    <property type="entry name" value="Plasmodium_Vir"/>
    <property type="match status" value="1"/>
</dbReference>
<proteinExistence type="predicted"/>
<reference evidence="2 3" key="1">
    <citation type="submission" date="2016-07" db="EMBL/GenBank/DDBJ databases">
        <authorList>
            <consortium name="Pathogen Informatics"/>
        </authorList>
    </citation>
    <scope>NUCLEOTIDE SEQUENCE [LARGE SCALE GENOMIC DNA]</scope>
</reference>
<organism evidence="2 3">
    <name type="scientific">Plasmodium vivax</name>
    <name type="common">malaria parasite P. vivax</name>
    <dbReference type="NCBI Taxonomy" id="5855"/>
    <lineage>
        <taxon>Eukaryota</taxon>
        <taxon>Sar</taxon>
        <taxon>Alveolata</taxon>
        <taxon>Apicomplexa</taxon>
        <taxon>Aconoidasida</taxon>
        <taxon>Haemosporida</taxon>
        <taxon>Plasmodiidae</taxon>
        <taxon>Plasmodium</taxon>
        <taxon>Plasmodium (Plasmodium)</taxon>
    </lineage>
</organism>
<evidence type="ECO:0000313" key="2">
    <source>
        <dbReference type="EMBL" id="SCA60454.1"/>
    </source>
</evidence>
<evidence type="ECO:0000256" key="1">
    <source>
        <dbReference type="SAM" id="MobiDB-lite"/>
    </source>
</evidence>
<accession>A0A1G4ED89</accession>
<dbReference type="AlphaFoldDB" id="A0A1G4ED89"/>
<feature type="compositionally biased region" description="Basic and acidic residues" evidence="1">
    <location>
        <begin position="268"/>
        <end position="277"/>
    </location>
</feature>